<dbReference type="Proteomes" id="UP001341135">
    <property type="component" value="Chromosome"/>
</dbReference>
<proteinExistence type="predicted"/>
<dbReference type="EMBL" id="AP028907">
    <property type="protein sequence ID" value="BES81633.1"/>
    <property type="molecule type" value="Genomic_DNA"/>
</dbReference>
<accession>A0ABN6ZN25</accession>
<sequence>MLRTLLRPYTAMLSEALFPDQAFIAYYYMLAERLAGSMEVLKDARSLMDELGFELEPRMEGGSIMYTRGCGAARSSP</sequence>
<evidence type="ECO:0000313" key="1">
    <source>
        <dbReference type="EMBL" id="BES81633.1"/>
    </source>
</evidence>
<keyword evidence="2" id="KW-1185">Reference proteome</keyword>
<organism evidence="1 2">
    <name type="scientific">Pyrodictium abyssi</name>
    <dbReference type="NCBI Taxonomy" id="54256"/>
    <lineage>
        <taxon>Archaea</taxon>
        <taxon>Thermoproteota</taxon>
        <taxon>Thermoprotei</taxon>
        <taxon>Desulfurococcales</taxon>
        <taxon>Pyrodictiaceae</taxon>
        <taxon>Pyrodictium</taxon>
    </lineage>
</organism>
<name>A0ABN6ZN25_9CREN</name>
<reference evidence="1 2" key="1">
    <citation type="submission" date="2023-09" db="EMBL/GenBank/DDBJ databases">
        <title>Pyrofollis japonicus gen. nov. sp. nov., a novel member of the family Pyrodictiaceae isolated from the Iheya North hydrothermal field.</title>
        <authorList>
            <person name="Miyazaki U."/>
            <person name="Sanari M."/>
            <person name="Tame A."/>
            <person name="Kitajima M."/>
            <person name="Okamoto A."/>
            <person name="Sawayama S."/>
            <person name="Miyazaki J."/>
            <person name="Takai K."/>
            <person name="Nakagawa S."/>
        </authorList>
    </citation>
    <scope>NUCLEOTIDE SEQUENCE [LARGE SCALE GENOMIC DNA]</scope>
    <source>
        <strain evidence="1 2">AV2</strain>
    </source>
</reference>
<gene>
    <name evidence="1" type="ORF">PABY_12000</name>
</gene>
<protein>
    <submittedName>
        <fullName evidence="1">Uncharacterized protein</fullName>
    </submittedName>
</protein>
<evidence type="ECO:0000313" key="2">
    <source>
        <dbReference type="Proteomes" id="UP001341135"/>
    </source>
</evidence>